<feature type="domain" description="Metallo-beta-lactamase" evidence="11">
    <location>
        <begin position="137"/>
        <end position="332"/>
    </location>
</feature>
<gene>
    <name evidence="9" type="primary">rnj</name>
    <name evidence="12" type="ORF">ENT43_02350</name>
</gene>
<dbReference type="CDD" id="cd07714">
    <property type="entry name" value="RNaseJ_MBL-fold"/>
    <property type="match status" value="1"/>
</dbReference>
<dbReference type="AlphaFoldDB" id="A0A7C4R5N5"/>
<keyword evidence="9" id="KW-0698">rRNA processing</keyword>
<dbReference type="Gene3D" id="3.60.15.10">
    <property type="entry name" value="Ribonuclease Z/Hydroxyacylglutathione hydrolase-like"/>
    <property type="match status" value="1"/>
</dbReference>
<keyword evidence="8 9" id="KW-0694">RNA-binding</keyword>
<keyword evidence="1 9" id="KW-0963">Cytoplasm</keyword>
<comment type="caution">
    <text evidence="12">The sequence shown here is derived from an EMBL/GenBank/DDBJ whole genome shotgun (WGS) entry which is preliminary data.</text>
</comment>
<dbReference type="GO" id="GO:0008270">
    <property type="term" value="F:zinc ion binding"/>
    <property type="evidence" value="ECO:0007669"/>
    <property type="project" value="InterPro"/>
</dbReference>
<dbReference type="InterPro" id="IPR001279">
    <property type="entry name" value="Metallo-B-lactamas"/>
</dbReference>
<feature type="region of interest" description="Disordered" evidence="10">
    <location>
        <begin position="1"/>
        <end position="50"/>
    </location>
</feature>
<reference evidence="12" key="1">
    <citation type="journal article" date="2020" name="mSystems">
        <title>Genome- and Community-Level Interaction Insights into Carbon Utilization and Element Cycling Functions of Hydrothermarchaeota in Hydrothermal Sediment.</title>
        <authorList>
            <person name="Zhou Z."/>
            <person name="Liu Y."/>
            <person name="Xu W."/>
            <person name="Pan J."/>
            <person name="Luo Z.H."/>
            <person name="Li M."/>
        </authorList>
    </citation>
    <scope>NUCLEOTIDE SEQUENCE [LARGE SCALE GENOMIC DNA]</scope>
    <source>
        <strain evidence="12">SpSt-579</strain>
    </source>
</reference>
<dbReference type="PANTHER" id="PTHR43694">
    <property type="entry name" value="RIBONUCLEASE J"/>
    <property type="match status" value="1"/>
</dbReference>
<dbReference type="SMART" id="SM00849">
    <property type="entry name" value="Lactamase_B"/>
    <property type="match status" value="1"/>
</dbReference>
<evidence type="ECO:0000256" key="6">
    <source>
        <dbReference type="ARBA" id="ARBA00022833"/>
    </source>
</evidence>
<dbReference type="InterPro" id="IPR030854">
    <property type="entry name" value="RNase_J_bac"/>
</dbReference>
<dbReference type="Gene3D" id="3.10.20.580">
    <property type="match status" value="1"/>
</dbReference>
<evidence type="ECO:0000256" key="8">
    <source>
        <dbReference type="ARBA" id="ARBA00022884"/>
    </source>
</evidence>
<dbReference type="HAMAP" id="MF_01491">
    <property type="entry name" value="RNase_J_bact"/>
    <property type="match status" value="1"/>
</dbReference>
<name>A0A7C4R5N5_UNCC3</name>
<dbReference type="Gene3D" id="3.40.50.10710">
    <property type="entry name" value="Metallo-hydrolase/oxidoreductase"/>
    <property type="match status" value="1"/>
</dbReference>
<feature type="compositionally biased region" description="Polar residues" evidence="10">
    <location>
        <begin position="18"/>
        <end position="34"/>
    </location>
</feature>
<keyword evidence="7 9" id="KW-0269">Exonuclease</keyword>
<evidence type="ECO:0000256" key="9">
    <source>
        <dbReference type="HAMAP-Rule" id="MF_01491"/>
    </source>
</evidence>
<dbReference type="Pfam" id="PF00753">
    <property type="entry name" value="Lactamase_B"/>
    <property type="match status" value="1"/>
</dbReference>
<feature type="compositionally biased region" description="Low complexity" evidence="10">
    <location>
        <begin position="40"/>
        <end position="50"/>
    </location>
</feature>
<dbReference type="EC" id="3.1.-.-" evidence="9"/>
<dbReference type="InterPro" id="IPR004613">
    <property type="entry name" value="RNase_J"/>
</dbReference>
<dbReference type="InterPro" id="IPR055132">
    <property type="entry name" value="RNase_J_b_CASP"/>
</dbReference>
<protein>
    <recommendedName>
        <fullName evidence="9">Ribonuclease J</fullName>
        <shortName evidence="9">RNase J</shortName>
        <ecNumber evidence="9">3.1.-.-</ecNumber>
    </recommendedName>
</protein>
<dbReference type="GO" id="GO:0005737">
    <property type="term" value="C:cytoplasm"/>
    <property type="evidence" value="ECO:0007669"/>
    <property type="project" value="UniProtKB-SubCell"/>
</dbReference>
<accession>A0A7C4R5N5</accession>
<keyword evidence="2 9" id="KW-0540">Nuclease</keyword>
<dbReference type="Pfam" id="PF07521">
    <property type="entry name" value="RMMBL"/>
    <property type="match status" value="1"/>
</dbReference>
<organism evidence="12">
    <name type="scientific">candidate division CPR3 bacterium</name>
    <dbReference type="NCBI Taxonomy" id="2268181"/>
    <lineage>
        <taxon>Bacteria</taxon>
        <taxon>Bacteria division CPR3</taxon>
    </lineage>
</organism>
<dbReference type="GO" id="GO:0004521">
    <property type="term" value="F:RNA endonuclease activity"/>
    <property type="evidence" value="ECO:0007669"/>
    <property type="project" value="UniProtKB-UniRule"/>
</dbReference>
<comment type="subunit">
    <text evidence="9">Homodimer, may be a subunit of the RNA degradosome.</text>
</comment>
<dbReference type="EMBL" id="DSYQ01000009">
    <property type="protein sequence ID" value="HGT71081.1"/>
    <property type="molecule type" value="Genomic_DNA"/>
</dbReference>
<dbReference type="GO" id="GO:0006364">
    <property type="term" value="P:rRNA processing"/>
    <property type="evidence" value="ECO:0007669"/>
    <property type="project" value="UniProtKB-UniRule"/>
</dbReference>
<keyword evidence="6" id="KW-0862">Zinc</keyword>
<dbReference type="GO" id="GO:0004534">
    <property type="term" value="F:5'-3' RNA exonuclease activity"/>
    <property type="evidence" value="ECO:0007669"/>
    <property type="project" value="UniProtKB-UniRule"/>
</dbReference>
<comment type="caution">
    <text evidence="9">Lacks conserved residue(s) required for the propagation of feature annotation.</text>
</comment>
<evidence type="ECO:0000256" key="10">
    <source>
        <dbReference type="SAM" id="MobiDB-lite"/>
    </source>
</evidence>
<evidence type="ECO:0000256" key="5">
    <source>
        <dbReference type="ARBA" id="ARBA00022801"/>
    </source>
</evidence>
<dbReference type="GO" id="GO:0003723">
    <property type="term" value="F:RNA binding"/>
    <property type="evidence" value="ECO:0007669"/>
    <property type="project" value="UniProtKB-UniRule"/>
</dbReference>
<dbReference type="Pfam" id="PF17770">
    <property type="entry name" value="RNase_J_C"/>
    <property type="match status" value="1"/>
</dbReference>
<sequence length="685" mass="76949">MERKNSQKDNFGAKNRTDGQQNRPQTSSKKSTVYSGQKGGQKSSNQQGVQKPITAYHAGIKQEDRNTSFTDQRKTRVINNGRRKSDRSKKIKGGPDLVKSRHNISTRSDFTEASGRMFSPRRAKLKMISLGGMGVMNKNMMVYEYDDPNLPNGGDIIVVDCGLGFPDAEMYGIDYLIPDITYLKGERAKKIRGVLITHGHEDHIGALPHLLPDLGMPPVFATRLTAGLIEKKLSEYKLLQGFKVSVFEPEETLRLGVFRIEPFKMSHSVPQNVGYGIHTPYGLIMHIADFKLDPTPVDGWYSDLEKIKSICDKAGGALLLAMESTDILIKGHSVSSKIVEEGFNEIFNFARGRIIIAAFASQLARIQQVFDMAQKYGRKVAISGRSMQNNIEVAFNLGFLKAPPDLIINIRDVNKYPDDRVVIISTGSQAQSRSALMRMSLGEHQQIQMKESDSVVISASPIPGNEDAIYRMMDDILRMGPKVYHDKSMSVHATGHAFYDELEQVFKLVNAKYFVPIHGDYHMLIGSRDMALKNGMSQDRVFIFEDGEILEIDDKEVKLSGRRVPVGSVMVDGLGIGDIGNIVLRDRQAMAQEGLFVVIATVDRKDGHLLTSPDIISRGFVYMRESNELINGARNEVKRVFSNMRQAWNQDWKKDIKEILKEDVSNYLYRNTKRRPMVIPVVIEV</sequence>
<dbReference type="InterPro" id="IPR036866">
    <property type="entry name" value="RibonucZ/Hydroxyglut_hydro"/>
</dbReference>
<evidence type="ECO:0000313" key="12">
    <source>
        <dbReference type="EMBL" id="HGT71081.1"/>
    </source>
</evidence>
<evidence type="ECO:0000256" key="1">
    <source>
        <dbReference type="ARBA" id="ARBA00022490"/>
    </source>
</evidence>
<evidence type="ECO:0000256" key="7">
    <source>
        <dbReference type="ARBA" id="ARBA00022839"/>
    </source>
</evidence>
<evidence type="ECO:0000256" key="4">
    <source>
        <dbReference type="ARBA" id="ARBA00022759"/>
    </source>
</evidence>
<keyword evidence="3" id="KW-0479">Metal-binding</keyword>
<proteinExistence type="inferred from homology"/>
<dbReference type="InterPro" id="IPR011108">
    <property type="entry name" value="RMMBL"/>
</dbReference>
<comment type="subcellular location">
    <subcellularLocation>
        <location evidence="9">Cytoplasm</location>
    </subcellularLocation>
</comment>
<comment type="function">
    <text evidence="9">An RNase that has 5'-3' exonuclease and possibly endonuclease activity. Involved in maturation of rRNA and in some organisms also mRNA maturation and/or decay.</text>
</comment>
<dbReference type="SUPFAM" id="SSF56281">
    <property type="entry name" value="Metallo-hydrolase/oxidoreductase"/>
    <property type="match status" value="1"/>
</dbReference>
<comment type="similarity">
    <text evidence="9">Belongs to the metallo-beta-lactamase superfamily. RNA-metabolizing metallo-beta-lactamase-like family. Bacterial RNase J subfamily.</text>
</comment>
<dbReference type="Pfam" id="PF22505">
    <property type="entry name" value="RNase_J_b_CASP"/>
    <property type="match status" value="1"/>
</dbReference>
<evidence type="ECO:0000256" key="3">
    <source>
        <dbReference type="ARBA" id="ARBA00022723"/>
    </source>
</evidence>
<dbReference type="NCBIfam" id="TIGR00649">
    <property type="entry name" value="MG423"/>
    <property type="match status" value="1"/>
</dbReference>
<evidence type="ECO:0000259" key="11">
    <source>
        <dbReference type="SMART" id="SM00849"/>
    </source>
</evidence>
<dbReference type="InterPro" id="IPR042173">
    <property type="entry name" value="RNase_J_2"/>
</dbReference>
<dbReference type="PANTHER" id="PTHR43694:SF1">
    <property type="entry name" value="RIBONUCLEASE J"/>
    <property type="match status" value="1"/>
</dbReference>
<keyword evidence="5 9" id="KW-0378">Hydrolase</keyword>
<evidence type="ECO:0000256" key="2">
    <source>
        <dbReference type="ARBA" id="ARBA00022722"/>
    </source>
</evidence>
<keyword evidence="4 9" id="KW-0255">Endonuclease</keyword>
<dbReference type="InterPro" id="IPR041636">
    <property type="entry name" value="RNase_J_C"/>
</dbReference>